<evidence type="ECO:0000256" key="1">
    <source>
        <dbReference type="ARBA" id="ARBA00004496"/>
    </source>
</evidence>
<dbReference type="InterPro" id="IPR004365">
    <property type="entry name" value="NA-bd_OB_tRNA"/>
</dbReference>
<dbReference type="STRING" id="140314.SAMN04488076_103151"/>
<dbReference type="GO" id="GO:0005737">
    <property type="term" value="C:cytoplasm"/>
    <property type="evidence" value="ECO:0007669"/>
    <property type="project" value="UniProtKB-SubCell"/>
</dbReference>
<dbReference type="Gene3D" id="1.10.10.1600">
    <property type="entry name" value="Bacterial DNA polymerase III alpha subunit, thumb domain"/>
    <property type="match status" value="1"/>
</dbReference>
<evidence type="ECO:0000256" key="5">
    <source>
        <dbReference type="ARBA" id="ARBA00022679"/>
    </source>
</evidence>
<keyword evidence="6" id="KW-0548">Nucleotidyltransferase</keyword>
<evidence type="ECO:0000256" key="11">
    <source>
        <dbReference type="ARBA" id="ARBA00049244"/>
    </source>
</evidence>
<dbReference type="Pfam" id="PF01336">
    <property type="entry name" value="tRNA_anti-codon"/>
    <property type="match status" value="1"/>
</dbReference>
<evidence type="ECO:0000313" key="13">
    <source>
        <dbReference type="EMBL" id="CZQ83409.1"/>
    </source>
</evidence>
<protein>
    <recommendedName>
        <fullName evidence="4">DNA polymerase III subunit alpha</fullName>
        <ecNumber evidence="3">2.7.7.7</ecNumber>
    </recommendedName>
</protein>
<keyword evidence="5" id="KW-0808">Transferase</keyword>
<dbReference type="EC" id="2.7.7.7" evidence="3"/>
<dbReference type="InterPro" id="IPR040982">
    <property type="entry name" value="DNA_pol3_finger"/>
</dbReference>
<dbReference type="NCBIfam" id="TIGR00594">
    <property type="entry name" value="polc"/>
    <property type="match status" value="1"/>
</dbReference>
<dbReference type="OrthoDB" id="9803237at2"/>
<evidence type="ECO:0000256" key="4">
    <source>
        <dbReference type="ARBA" id="ARBA00019114"/>
    </source>
</evidence>
<evidence type="ECO:0000256" key="8">
    <source>
        <dbReference type="ARBA" id="ARBA00022932"/>
    </source>
</evidence>
<dbReference type="SMART" id="SM00481">
    <property type="entry name" value="POLIIIAc"/>
    <property type="match status" value="1"/>
</dbReference>
<comment type="subunit">
    <text evidence="10">DNA polymerase III contains a core (composed of alpha, epsilon and theta chains) that associates with a tau subunit. This core dimerizes to form the POLIII' complex. PolIII' associates with the gamma complex (composed of gamma, delta, delta', psi and chi chains) and with the beta chain to form the complete DNA polymerase III complex.</text>
</comment>
<evidence type="ECO:0000259" key="12">
    <source>
        <dbReference type="SMART" id="SM00481"/>
    </source>
</evidence>
<dbReference type="InterPro" id="IPR041931">
    <property type="entry name" value="DNA_pol3_alpha_thumb_dom"/>
</dbReference>
<dbReference type="InterPro" id="IPR016195">
    <property type="entry name" value="Pol/histidinol_Pase-like"/>
</dbReference>
<dbReference type="GO" id="GO:0008408">
    <property type="term" value="F:3'-5' exonuclease activity"/>
    <property type="evidence" value="ECO:0007669"/>
    <property type="project" value="InterPro"/>
</dbReference>
<evidence type="ECO:0000256" key="3">
    <source>
        <dbReference type="ARBA" id="ARBA00012417"/>
    </source>
</evidence>
<dbReference type="Pfam" id="PF02811">
    <property type="entry name" value="PHP"/>
    <property type="match status" value="1"/>
</dbReference>
<dbReference type="Pfam" id="PF07733">
    <property type="entry name" value="DNA_pol3_alpha"/>
    <property type="match status" value="1"/>
</dbReference>
<accession>A0A143YA46</accession>
<keyword evidence="8" id="KW-0239">DNA-directed DNA polymerase</keyword>
<organism evidence="13 14">
    <name type="scientific">Trichococcus palustris</name>
    <dbReference type="NCBI Taxonomy" id="140314"/>
    <lineage>
        <taxon>Bacteria</taxon>
        <taxon>Bacillati</taxon>
        <taxon>Bacillota</taxon>
        <taxon>Bacilli</taxon>
        <taxon>Lactobacillales</taxon>
        <taxon>Carnobacteriaceae</taxon>
        <taxon>Trichococcus</taxon>
    </lineage>
</organism>
<evidence type="ECO:0000313" key="14">
    <source>
        <dbReference type="Proteomes" id="UP000242754"/>
    </source>
</evidence>
<comment type="subcellular location">
    <subcellularLocation>
        <location evidence="1">Cytoplasm</location>
    </subcellularLocation>
</comment>
<evidence type="ECO:0000256" key="10">
    <source>
        <dbReference type="ARBA" id="ARBA00026073"/>
    </source>
</evidence>
<dbReference type="Gene3D" id="2.40.50.140">
    <property type="entry name" value="Nucleic acid-binding proteins"/>
    <property type="match status" value="1"/>
</dbReference>
<dbReference type="CDD" id="cd04485">
    <property type="entry name" value="DnaE_OBF"/>
    <property type="match status" value="1"/>
</dbReference>
<evidence type="ECO:0000256" key="2">
    <source>
        <dbReference type="ARBA" id="ARBA00009496"/>
    </source>
</evidence>
<sequence>MSFVHLQVISTYSLLQSTTRLEGLVRAAKTKGYGAIALTDYNILYGQIDFFKLCKKYEIQPIVGMQLDLSGVIQKDKAFSLVLLAKDYSGYQTLMALSTLKNREASQQEMLSLMAASKGRLIAITPGEKGEVEHFLGLRDFEKAREASLFWKNAFAEGDFYLGVQIHQKMQGLIPSLLKLSEEVTIPVTGMHDVRYLEPTDSFSCRVLKAIDANEKVDLQAEELNGTYYLPSLQEIERKYAELDLTAAAEQTQKIADRIAVTIPLQQSLLPKYPVPAGTTPQNYLRKLCEEGLNQRVPHADGAYKERLAYELGVIDEMGFNDYFLIVWDVMDYARRAKIMPGAGRGSAAGALVAYVLRITHVDPLKYNLLFERFLNKERYNMPDIDLDFPDNRRDDMLHYVRDKYGMDHVAQISTFGTLAAKMSLRDTARVFGLSQAESNQWSNAIPNQLGISLTEARKKSKPLQELIDKNDLNRLLFETAAKIEGVPRHVSTHAAGVVISDKPLVDIIPLQKRNSDLYLTQYTMGNIEEIGLLKMDFLGLKNLTILNDAVQLARSAYQEDIDILKIPMDDDKTLELFRKADTNGVFQFESPGIKNVLRKLGPESIEDIAAVNALYRPGPMEQIDLFVARKKGKAVIAYPHEDLESILKVTYGVMVYQEQVMQVASKMAGFSLGEADILRRAIGKKQKTAIDKEREHFVRGSLEQGYTEQTAVMVYDYIERFANYGFNRSHSVAYSFIAYQLAYMKAHFPAAFFAALLNSVNQHSDKMNEYFIELKKRGIAVTYPDINTSFWKFTLQDDTIQFGLGGIKGVRRDFIQEIIKERKEKGPYQDFIQFLRRIHPKWLKIETVTPLIFSGAFDGFGHTRATLLQSLPGMLNSIEYSGNNVDLFSVLEPKYLETAELPLLKLLETEEETLGHSLRGHPIDQFGSLYEQNEVVYIAELQLNQKMRTMGLVKEVKRIQTKKGDPMAFASLTDGSGEMSMTIFPEYYIRFMKLVKADQMVVVEGRLEKSNQPDKLNFLATHIWDADEYKQSADQEIKTCYIRLTKEHNQAADFQQLYRILGKFKGDQPVILYDETTKKSVRLAAEHWVNLSSELIEQVKEAFGNDNVIVK</sequence>
<dbReference type="InterPro" id="IPR004805">
    <property type="entry name" value="DnaE2/DnaE/PolC"/>
</dbReference>
<keyword evidence="7" id="KW-0235">DNA replication</keyword>
<dbReference type="EMBL" id="FJNE01000001">
    <property type="protein sequence ID" value="CZQ83409.1"/>
    <property type="molecule type" value="Genomic_DNA"/>
</dbReference>
<comment type="catalytic activity">
    <reaction evidence="11">
        <text>DNA(n) + a 2'-deoxyribonucleoside 5'-triphosphate = DNA(n+1) + diphosphate</text>
        <dbReference type="Rhea" id="RHEA:22508"/>
        <dbReference type="Rhea" id="RHEA-COMP:17339"/>
        <dbReference type="Rhea" id="RHEA-COMP:17340"/>
        <dbReference type="ChEBI" id="CHEBI:33019"/>
        <dbReference type="ChEBI" id="CHEBI:61560"/>
        <dbReference type="ChEBI" id="CHEBI:173112"/>
        <dbReference type="EC" id="2.7.7.7"/>
    </reaction>
</comment>
<evidence type="ECO:0000256" key="7">
    <source>
        <dbReference type="ARBA" id="ARBA00022705"/>
    </source>
</evidence>
<gene>
    <name evidence="13" type="ORF">Tpal_442</name>
</gene>
<dbReference type="SUPFAM" id="SSF89550">
    <property type="entry name" value="PHP domain-like"/>
    <property type="match status" value="1"/>
</dbReference>
<dbReference type="Gene3D" id="1.10.150.870">
    <property type="match status" value="1"/>
</dbReference>
<dbReference type="Proteomes" id="UP000242754">
    <property type="component" value="Unassembled WGS sequence"/>
</dbReference>
<evidence type="ECO:0000256" key="6">
    <source>
        <dbReference type="ARBA" id="ARBA00022695"/>
    </source>
</evidence>
<name>A0A143YA46_9LACT</name>
<dbReference type="PANTHER" id="PTHR32294:SF0">
    <property type="entry name" value="DNA POLYMERASE III SUBUNIT ALPHA"/>
    <property type="match status" value="1"/>
</dbReference>
<comment type="function">
    <text evidence="9">DNA polymerase III is a complex, multichain enzyme responsible for most of the replicative synthesis in bacteria. This DNA polymerase also exhibits 3' to 5' exonuclease activity. The alpha chain is the DNA polymerase.</text>
</comment>
<dbReference type="InterPro" id="IPR029460">
    <property type="entry name" value="DNAPol_HHH"/>
</dbReference>
<keyword evidence="14" id="KW-1185">Reference proteome</keyword>
<dbReference type="InterPro" id="IPR012340">
    <property type="entry name" value="NA-bd_OB-fold"/>
</dbReference>
<dbReference type="InterPro" id="IPR011708">
    <property type="entry name" value="DNA_pol3_alpha_NTPase_dom"/>
</dbReference>
<dbReference type="PANTHER" id="PTHR32294">
    <property type="entry name" value="DNA POLYMERASE III SUBUNIT ALPHA"/>
    <property type="match status" value="1"/>
</dbReference>
<dbReference type="InterPro" id="IPR003141">
    <property type="entry name" value="Pol/His_phosphatase_N"/>
</dbReference>
<dbReference type="AlphaFoldDB" id="A0A143YA46"/>
<dbReference type="GO" id="GO:0003676">
    <property type="term" value="F:nucleic acid binding"/>
    <property type="evidence" value="ECO:0007669"/>
    <property type="project" value="InterPro"/>
</dbReference>
<dbReference type="Pfam" id="PF14579">
    <property type="entry name" value="HHH_6"/>
    <property type="match status" value="1"/>
</dbReference>
<dbReference type="GO" id="GO:0003887">
    <property type="term" value="F:DNA-directed DNA polymerase activity"/>
    <property type="evidence" value="ECO:0007669"/>
    <property type="project" value="UniProtKB-KW"/>
</dbReference>
<feature type="domain" description="Polymerase/histidinol phosphatase N-terminal" evidence="12">
    <location>
        <begin position="4"/>
        <end position="71"/>
    </location>
</feature>
<dbReference type="NCBIfam" id="NF004226">
    <property type="entry name" value="PRK05673.1"/>
    <property type="match status" value="1"/>
</dbReference>
<comment type="similarity">
    <text evidence="2">Belongs to the DNA polymerase type-C family. DnaE subfamily.</text>
</comment>
<dbReference type="InterPro" id="IPR004013">
    <property type="entry name" value="PHP_dom"/>
</dbReference>
<dbReference type="RefSeq" id="WP_087030728.1">
    <property type="nucleotide sequence ID" value="NZ_FJNE01000001.1"/>
</dbReference>
<dbReference type="Pfam" id="PF17657">
    <property type="entry name" value="DNA_pol3_finger"/>
    <property type="match status" value="1"/>
</dbReference>
<evidence type="ECO:0000256" key="9">
    <source>
        <dbReference type="ARBA" id="ARBA00025611"/>
    </source>
</evidence>
<dbReference type="GO" id="GO:0006260">
    <property type="term" value="P:DNA replication"/>
    <property type="evidence" value="ECO:0007669"/>
    <property type="project" value="UniProtKB-KW"/>
</dbReference>
<dbReference type="Gene3D" id="3.20.20.140">
    <property type="entry name" value="Metal-dependent hydrolases"/>
    <property type="match status" value="1"/>
</dbReference>
<reference evidence="13 14" key="1">
    <citation type="submission" date="2016-02" db="EMBL/GenBank/DDBJ databases">
        <authorList>
            <person name="Wen L."/>
            <person name="He K."/>
            <person name="Yang H."/>
        </authorList>
    </citation>
    <scope>NUCLEOTIDE SEQUENCE [LARGE SCALE GENOMIC DNA]</scope>
    <source>
        <strain evidence="13">Trichococcus palustris</strain>
    </source>
</reference>
<proteinExistence type="inferred from homology"/>